<feature type="transmembrane region" description="Helical" evidence="8">
    <location>
        <begin position="140"/>
        <end position="161"/>
    </location>
</feature>
<evidence type="ECO:0000256" key="6">
    <source>
        <dbReference type="ARBA" id="ARBA00022989"/>
    </source>
</evidence>
<comment type="caution">
    <text evidence="9">The sequence shown here is derived from an EMBL/GenBank/DDBJ whole genome shotgun (WGS) entry which is preliminary data.</text>
</comment>
<accession>A0A2G9YR91</accession>
<dbReference type="InterPro" id="IPR002549">
    <property type="entry name" value="AI-2E-like"/>
</dbReference>
<name>A0A2G9YR91_9BACT</name>
<evidence type="ECO:0000256" key="1">
    <source>
        <dbReference type="ARBA" id="ARBA00004651"/>
    </source>
</evidence>
<comment type="similarity">
    <text evidence="2">Belongs to the autoinducer-2 exporter (AI-2E) (TC 2.A.86) family.</text>
</comment>
<keyword evidence="4" id="KW-1003">Cell membrane</keyword>
<organism evidence="9 10">
    <name type="scientific">Candidatus Nealsonbacteria bacterium CG23_combo_of_CG06-09_8_20_14_all_40_13</name>
    <dbReference type="NCBI Taxonomy" id="1974724"/>
    <lineage>
        <taxon>Bacteria</taxon>
        <taxon>Candidatus Nealsoniibacteriota</taxon>
    </lineage>
</organism>
<dbReference type="GO" id="GO:0055085">
    <property type="term" value="P:transmembrane transport"/>
    <property type="evidence" value="ECO:0007669"/>
    <property type="project" value="TreeGrafter"/>
</dbReference>
<comment type="subcellular location">
    <subcellularLocation>
        <location evidence="1">Cell membrane</location>
        <topology evidence="1">Multi-pass membrane protein</topology>
    </subcellularLocation>
</comment>
<evidence type="ECO:0000313" key="9">
    <source>
        <dbReference type="EMBL" id="PIP21757.1"/>
    </source>
</evidence>
<keyword evidence="6 8" id="KW-1133">Transmembrane helix</keyword>
<feature type="transmembrane region" description="Helical" evidence="8">
    <location>
        <begin position="60"/>
        <end position="82"/>
    </location>
</feature>
<evidence type="ECO:0000256" key="4">
    <source>
        <dbReference type="ARBA" id="ARBA00022475"/>
    </source>
</evidence>
<reference evidence="9 10" key="1">
    <citation type="submission" date="2017-09" db="EMBL/GenBank/DDBJ databases">
        <title>Depth-based differentiation of microbial function through sediment-hosted aquifers and enrichment of novel symbionts in the deep terrestrial subsurface.</title>
        <authorList>
            <person name="Probst A.J."/>
            <person name="Ladd B."/>
            <person name="Jarett J.K."/>
            <person name="Geller-Mcgrath D.E."/>
            <person name="Sieber C.M."/>
            <person name="Emerson J.B."/>
            <person name="Anantharaman K."/>
            <person name="Thomas B.C."/>
            <person name="Malmstrom R."/>
            <person name="Stieglmeier M."/>
            <person name="Klingl A."/>
            <person name="Woyke T."/>
            <person name="Ryan C.M."/>
            <person name="Banfield J.F."/>
        </authorList>
    </citation>
    <scope>NUCLEOTIDE SEQUENCE [LARGE SCALE GENOMIC DNA]</scope>
    <source>
        <strain evidence="9">CG23_combo_of_CG06-09_8_20_14_all_40_13</strain>
    </source>
</reference>
<feature type="transmembrane region" description="Helical" evidence="8">
    <location>
        <begin position="201"/>
        <end position="222"/>
    </location>
</feature>
<feature type="transmembrane region" description="Helical" evidence="8">
    <location>
        <begin position="7"/>
        <end position="27"/>
    </location>
</feature>
<dbReference type="GO" id="GO:0005886">
    <property type="term" value="C:plasma membrane"/>
    <property type="evidence" value="ECO:0007669"/>
    <property type="project" value="UniProtKB-SubCell"/>
</dbReference>
<evidence type="ECO:0000256" key="7">
    <source>
        <dbReference type="ARBA" id="ARBA00023136"/>
    </source>
</evidence>
<evidence type="ECO:0008006" key="11">
    <source>
        <dbReference type="Google" id="ProtNLM"/>
    </source>
</evidence>
<evidence type="ECO:0000313" key="10">
    <source>
        <dbReference type="Proteomes" id="UP000231567"/>
    </source>
</evidence>
<dbReference type="EMBL" id="PCRM01000019">
    <property type="protein sequence ID" value="PIP21757.1"/>
    <property type="molecule type" value="Genomic_DNA"/>
</dbReference>
<evidence type="ECO:0000256" key="2">
    <source>
        <dbReference type="ARBA" id="ARBA00009773"/>
    </source>
</evidence>
<evidence type="ECO:0000256" key="8">
    <source>
        <dbReference type="SAM" id="Phobius"/>
    </source>
</evidence>
<gene>
    <name evidence="9" type="ORF">COX39_01250</name>
</gene>
<keyword evidence="7 8" id="KW-0472">Membrane</keyword>
<protein>
    <recommendedName>
        <fullName evidence="11">AI-2E family transporter</fullName>
    </recommendedName>
</protein>
<dbReference type="Proteomes" id="UP000231567">
    <property type="component" value="Unassembled WGS sequence"/>
</dbReference>
<keyword evidence="5 8" id="KW-0812">Transmembrane</keyword>
<sequence>MSNNKIEISWASIFRVLAVVLGVLFIFKIAQVIALFFVVVVLVAAFSPIVDNWSRYIPRILAVILLYLLGLVILATTGFLIIPPLIDQLQALATNLPTYFEKILPLLQNWKNLINSSQQSLTSISQTISQVSAGIYSTTIGFIGGLIAFVTIFVLTFYMLLEKNAVRDLIVSFLPIEKREQIIIALRKIIAKMGGWLRGQLMLCLIVGILDLTGLLIFRVPYALTLAIFAGLTEIIPYIGPWLGFVPALLIALTVSPLLGLIVAIWYVAVQQIEGHILVPKIMQKTVGLNPVIVILAFLIGGSLFGILGLILAVPAAAAILVVIQEWSNLSKNAPPSSEVNS</sequence>
<dbReference type="AlphaFoldDB" id="A0A2G9YR91"/>
<dbReference type="Pfam" id="PF01594">
    <property type="entry name" value="AI-2E_transport"/>
    <property type="match status" value="1"/>
</dbReference>
<keyword evidence="3" id="KW-0813">Transport</keyword>
<proteinExistence type="inferred from homology"/>
<feature type="transmembrane region" description="Helical" evidence="8">
    <location>
        <begin position="291"/>
        <end position="324"/>
    </location>
</feature>
<dbReference type="PANTHER" id="PTHR21716">
    <property type="entry name" value="TRANSMEMBRANE PROTEIN"/>
    <property type="match status" value="1"/>
</dbReference>
<dbReference type="PANTHER" id="PTHR21716:SF53">
    <property type="entry name" value="PERMEASE PERM-RELATED"/>
    <property type="match status" value="1"/>
</dbReference>
<feature type="transmembrane region" description="Helical" evidence="8">
    <location>
        <begin position="242"/>
        <end position="270"/>
    </location>
</feature>
<evidence type="ECO:0000256" key="3">
    <source>
        <dbReference type="ARBA" id="ARBA00022448"/>
    </source>
</evidence>
<evidence type="ECO:0000256" key="5">
    <source>
        <dbReference type="ARBA" id="ARBA00022692"/>
    </source>
</evidence>